<dbReference type="AlphaFoldDB" id="A0A6A6XA94"/>
<proteinExistence type="inferred from homology"/>
<evidence type="ECO:0000256" key="2">
    <source>
        <dbReference type="ARBA" id="ARBA00022801"/>
    </source>
</evidence>
<organism evidence="5 6">
    <name type="scientific">Melanomma pulvis-pyrius CBS 109.77</name>
    <dbReference type="NCBI Taxonomy" id="1314802"/>
    <lineage>
        <taxon>Eukaryota</taxon>
        <taxon>Fungi</taxon>
        <taxon>Dikarya</taxon>
        <taxon>Ascomycota</taxon>
        <taxon>Pezizomycotina</taxon>
        <taxon>Dothideomycetes</taxon>
        <taxon>Pleosporomycetidae</taxon>
        <taxon>Pleosporales</taxon>
        <taxon>Melanommataceae</taxon>
        <taxon>Melanomma</taxon>
    </lineage>
</organism>
<dbReference type="Gene3D" id="3.40.50.1820">
    <property type="entry name" value="alpha/beta hydrolase"/>
    <property type="match status" value="1"/>
</dbReference>
<feature type="active site" description="Proton donor" evidence="3">
    <location>
        <position position="318"/>
    </location>
</feature>
<evidence type="ECO:0000313" key="5">
    <source>
        <dbReference type="EMBL" id="KAF2793326.1"/>
    </source>
</evidence>
<feature type="active site" description="Proton donor" evidence="3">
    <location>
        <position position="374"/>
    </location>
</feature>
<dbReference type="GO" id="GO:0004301">
    <property type="term" value="F:epoxide hydrolase activity"/>
    <property type="evidence" value="ECO:0007669"/>
    <property type="project" value="TreeGrafter"/>
</dbReference>
<dbReference type="OrthoDB" id="7130006at2759"/>
<reference evidence="5" key="1">
    <citation type="journal article" date="2020" name="Stud. Mycol.">
        <title>101 Dothideomycetes genomes: a test case for predicting lifestyles and emergence of pathogens.</title>
        <authorList>
            <person name="Haridas S."/>
            <person name="Albert R."/>
            <person name="Binder M."/>
            <person name="Bloem J."/>
            <person name="Labutti K."/>
            <person name="Salamov A."/>
            <person name="Andreopoulos B."/>
            <person name="Baker S."/>
            <person name="Barry K."/>
            <person name="Bills G."/>
            <person name="Bluhm B."/>
            <person name="Cannon C."/>
            <person name="Castanera R."/>
            <person name="Culley D."/>
            <person name="Daum C."/>
            <person name="Ezra D."/>
            <person name="Gonzalez J."/>
            <person name="Henrissat B."/>
            <person name="Kuo A."/>
            <person name="Liang C."/>
            <person name="Lipzen A."/>
            <person name="Lutzoni F."/>
            <person name="Magnuson J."/>
            <person name="Mondo S."/>
            <person name="Nolan M."/>
            <person name="Ohm R."/>
            <person name="Pangilinan J."/>
            <person name="Park H.-J."/>
            <person name="Ramirez L."/>
            <person name="Alfaro M."/>
            <person name="Sun H."/>
            <person name="Tritt A."/>
            <person name="Yoshinaga Y."/>
            <person name="Zwiers L.-H."/>
            <person name="Turgeon B."/>
            <person name="Goodwin S."/>
            <person name="Spatafora J."/>
            <person name="Crous P."/>
            <person name="Grigoriev I."/>
        </authorList>
    </citation>
    <scope>NUCLEOTIDE SEQUENCE</scope>
    <source>
        <strain evidence="5">CBS 109.77</strain>
    </source>
</reference>
<dbReference type="InterPro" id="IPR000639">
    <property type="entry name" value="Epox_hydrolase-like"/>
</dbReference>
<keyword evidence="2 5" id="KW-0378">Hydrolase</keyword>
<feature type="domain" description="Epoxide hydrolase N-terminal" evidence="4">
    <location>
        <begin position="17"/>
        <end position="129"/>
    </location>
</feature>
<evidence type="ECO:0000256" key="3">
    <source>
        <dbReference type="PIRSR" id="PIRSR001112-1"/>
    </source>
</evidence>
<dbReference type="Proteomes" id="UP000799757">
    <property type="component" value="Unassembled WGS sequence"/>
</dbReference>
<accession>A0A6A6XA94</accession>
<dbReference type="Pfam" id="PF06441">
    <property type="entry name" value="EHN"/>
    <property type="match status" value="1"/>
</dbReference>
<evidence type="ECO:0000256" key="1">
    <source>
        <dbReference type="ARBA" id="ARBA00010088"/>
    </source>
</evidence>
<feature type="active site" description="Nucleophile" evidence="3">
    <location>
        <position position="197"/>
    </location>
</feature>
<name>A0A6A6XA94_9PLEO</name>
<dbReference type="PANTHER" id="PTHR21661:SF39">
    <property type="entry name" value="HYDROLASE, PUTATIVE (AFU_ORTHOLOGUE AFUA_3G08960)-RELATED"/>
    <property type="match status" value="1"/>
</dbReference>
<sequence>MAAPYATVPKGALKQPTPFKIEVPQSQLEELKTLLKYSRIPTPTFESLQEDQKFGISHKWITEAKKIWLNSFDWREIEGKINSFPNFKATVHGKDDEAFDMHFIALFSEKEDAVPILLNHGWPGSFLEFLPMLQLMKDQYTPQTLPYHLIATSMPGYGFSTPPPQHRELGILEVPAMFNQLMLDLGFKDGYISHGGDIGSRFSRILAAKHEACKAIHVNYGLISQPESVPNSALNPIEQAGVLRGQIFTREGTAYSLEHKTKPSTIGIILSSTPLALLAWIGEKFLSWTDTDPPLDTILESVTLYWLTEGGARSLYPYRQTFASGMTVAEDPEFYVTKPLGHSYFAKEIVPAPRSWVENTGNLVFYRQHEHGGHFPAIEQPVLLKGDIEDFVAQVWKK</sequence>
<evidence type="ECO:0000259" key="4">
    <source>
        <dbReference type="Pfam" id="PF06441"/>
    </source>
</evidence>
<protein>
    <submittedName>
        <fullName evidence="5">Epoxide hydrolase</fullName>
    </submittedName>
</protein>
<dbReference type="GO" id="GO:0097176">
    <property type="term" value="P:epoxide metabolic process"/>
    <property type="evidence" value="ECO:0007669"/>
    <property type="project" value="TreeGrafter"/>
</dbReference>
<dbReference type="InterPro" id="IPR029058">
    <property type="entry name" value="AB_hydrolase_fold"/>
</dbReference>
<keyword evidence="6" id="KW-1185">Reference proteome</keyword>
<evidence type="ECO:0000313" key="6">
    <source>
        <dbReference type="Proteomes" id="UP000799757"/>
    </source>
</evidence>
<dbReference type="InterPro" id="IPR016292">
    <property type="entry name" value="Epoxide_hydrolase"/>
</dbReference>
<comment type="similarity">
    <text evidence="1">Belongs to the peptidase S33 family.</text>
</comment>
<dbReference type="EMBL" id="MU001932">
    <property type="protein sequence ID" value="KAF2793326.1"/>
    <property type="molecule type" value="Genomic_DNA"/>
</dbReference>
<dbReference type="PRINTS" id="PR00412">
    <property type="entry name" value="EPOXHYDRLASE"/>
</dbReference>
<gene>
    <name evidence="5" type="ORF">K505DRAFT_325533</name>
</gene>
<dbReference type="InterPro" id="IPR010497">
    <property type="entry name" value="Epoxide_hydro_N"/>
</dbReference>
<dbReference type="SUPFAM" id="SSF53474">
    <property type="entry name" value="alpha/beta-Hydrolases"/>
    <property type="match status" value="1"/>
</dbReference>
<dbReference type="PANTHER" id="PTHR21661">
    <property type="entry name" value="EPOXIDE HYDROLASE 1-RELATED"/>
    <property type="match status" value="1"/>
</dbReference>
<dbReference type="PIRSF" id="PIRSF001112">
    <property type="entry name" value="Epoxide_hydrolase"/>
    <property type="match status" value="1"/>
</dbReference>